<organism evidence="1">
    <name type="scientific">marine metagenome</name>
    <dbReference type="NCBI Taxonomy" id="408172"/>
    <lineage>
        <taxon>unclassified sequences</taxon>
        <taxon>metagenomes</taxon>
        <taxon>ecological metagenomes</taxon>
    </lineage>
</organism>
<dbReference type="Gene3D" id="2.30.40.10">
    <property type="entry name" value="Urease, subunit C, domain 1"/>
    <property type="match status" value="1"/>
</dbReference>
<name>A0A382RBN5_9ZZZZ</name>
<dbReference type="AlphaFoldDB" id="A0A382RBN5"/>
<gene>
    <name evidence="1" type="ORF">METZ01_LOCUS347930</name>
</gene>
<proteinExistence type="predicted"/>
<accession>A0A382RBN5</accession>
<dbReference type="SUPFAM" id="SSF51338">
    <property type="entry name" value="Composite domain of metallo-dependent hydrolases"/>
    <property type="match status" value="1"/>
</dbReference>
<dbReference type="GO" id="GO:0016810">
    <property type="term" value="F:hydrolase activity, acting on carbon-nitrogen (but not peptide) bonds"/>
    <property type="evidence" value="ECO:0007669"/>
    <property type="project" value="InterPro"/>
</dbReference>
<dbReference type="InterPro" id="IPR011059">
    <property type="entry name" value="Metal-dep_hydrolase_composite"/>
</dbReference>
<sequence>MYDLKICNGKIIDGTGTDAFNGDLGIKDGKVIAIGD</sequence>
<evidence type="ECO:0008006" key="2">
    <source>
        <dbReference type="Google" id="ProtNLM"/>
    </source>
</evidence>
<reference evidence="1" key="1">
    <citation type="submission" date="2018-05" db="EMBL/GenBank/DDBJ databases">
        <authorList>
            <person name="Lanie J.A."/>
            <person name="Ng W.-L."/>
            <person name="Kazmierczak K.M."/>
            <person name="Andrzejewski T.M."/>
            <person name="Davidsen T.M."/>
            <person name="Wayne K.J."/>
            <person name="Tettelin H."/>
            <person name="Glass J.I."/>
            <person name="Rusch D."/>
            <person name="Podicherti R."/>
            <person name="Tsui H.-C.T."/>
            <person name="Winkler M.E."/>
        </authorList>
    </citation>
    <scope>NUCLEOTIDE SEQUENCE</scope>
</reference>
<protein>
    <recommendedName>
        <fullName evidence="2">Amidohydrolase 3 domain-containing protein</fullName>
    </recommendedName>
</protein>
<evidence type="ECO:0000313" key="1">
    <source>
        <dbReference type="EMBL" id="SVC95076.1"/>
    </source>
</evidence>
<feature type="non-terminal residue" evidence="1">
    <location>
        <position position="36"/>
    </location>
</feature>
<dbReference type="EMBL" id="UINC01120531">
    <property type="protein sequence ID" value="SVC95076.1"/>
    <property type="molecule type" value="Genomic_DNA"/>
</dbReference>